<evidence type="ECO:0000256" key="1">
    <source>
        <dbReference type="ARBA" id="ARBA00022490"/>
    </source>
</evidence>
<dbReference type="InterPro" id="IPR007502">
    <property type="entry name" value="Helicase-assoc_dom"/>
</dbReference>
<evidence type="ECO:0000313" key="3">
    <source>
        <dbReference type="EMBL" id="RNA05968.1"/>
    </source>
</evidence>
<dbReference type="PANTHER" id="PTHR18934:SF113">
    <property type="entry name" value="ATP-DEPENDENT RNA HELICASE TDRD9"/>
    <property type="match status" value="1"/>
</dbReference>
<dbReference type="Gene3D" id="1.20.120.1080">
    <property type="match status" value="1"/>
</dbReference>
<feature type="domain" description="Helicase C-terminal" evidence="2">
    <location>
        <begin position="56"/>
        <end position="220"/>
    </location>
</feature>
<dbReference type="EC" id="3.6.1.15" evidence="3"/>
<dbReference type="AlphaFoldDB" id="A0A3M7Q4T8"/>
<organism evidence="3 4">
    <name type="scientific">Brachionus plicatilis</name>
    <name type="common">Marine rotifer</name>
    <name type="synonym">Brachionus muelleri</name>
    <dbReference type="NCBI Taxonomy" id="10195"/>
    <lineage>
        <taxon>Eukaryota</taxon>
        <taxon>Metazoa</taxon>
        <taxon>Spiralia</taxon>
        <taxon>Gnathifera</taxon>
        <taxon>Rotifera</taxon>
        <taxon>Eurotatoria</taxon>
        <taxon>Monogononta</taxon>
        <taxon>Pseudotrocha</taxon>
        <taxon>Ploima</taxon>
        <taxon>Brachionidae</taxon>
        <taxon>Brachionus</taxon>
    </lineage>
</organism>
<evidence type="ECO:0000259" key="2">
    <source>
        <dbReference type="PROSITE" id="PS51194"/>
    </source>
</evidence>
<keyword evidence="3" id="KW-0347">Helicase</keyword>
<dbReference type="GO" id="GO:0017111">
    <property type="term" value="F:ribonucleoside triphosphate phosphatase activity"/>
    <property type="evidence" value="ECO:0007669"/>
    <property type="project" value="UniProtKB-EC"/>
</dbReference>
<name>A0A3M7Q4T8_BRAPC</name>
<dbReference type="PROSITE" id="PS51194">
    <property type="entry name" value="HELICASE_CTER"/>
    <property type="match status" value="1"/>
</dbReference>
<keyword evidence="3" id="KW-0547">Nucleotide-binding</keyword>
<keyword evidence="4" id="KW-1185">Reference proteome</keyword>
<dbReference type="CDD" id="cd18791">
    <property type="entry name" value="SF2_C_RHA"/>
    <property type="match status" value="1"/>
</dbReference>
<dbReference type="Proteomes" id="UP000276133">
    <property type="component" value="Unassembled WGS sequence"/>
</dbReference>
<dbReference type="GO" id="GO:0004386">
    <property type="term" value="F:helicase activity"/>
    <property type="evidence" value="ECO:0007669"/>
    <property type="project" value="UniProtKB-KW"/>
</dbReference>
<dbReference type="STRING" id="10195.A0A3M7Q4T8"/>
<dbReference type="EMBL" id="REGN01007549">
    <property type="protein sequence ID" value="RNA05968.1"/>
    <property type="molecule type" value="Genomic_DNA"/>
</dbReference>
<dbReference type="SMART" id="SM00847">
    <property type="entry name" value="HA2"/>
    <property type="match status" value="1"/>
</dbReference>
<dbReference type="InterPro" id="IPR001650">
    <property type="entry name" value="Helicase_C-like"/>
</dbReference>
<keyword evidence="3" id="KW-0378">Hydrolase</keyword>
<proteinExistence type="predicted"/>
<keyword evidence="3" id="KW-0067">ATP-binding</keyword>
<accession>A0A3M7Q4T8</accession>
<dbReference type="PANTHER" id="PTHR18934">
    <property type="entry name" value="ATP-DEPENDENT RNA HELICASE"/>
    <property type="match status" value="1"/>
</dbReference>
<dbReference type="Gene3D" id="3.40.50.300">
    <property type="entry name" value="P-loop containing nucleotide triphosphate hydrolases"/>
    <property type="match status" value="1"/>
</dbReference>
<dbReference type="GO" id="GO:0003723">
    <property type="term" value="F:RNA binding"/>
    <property type="evidence" value="ECO:0007669"/>
    <property type="project" value="TreeGrafter"/>
</dbReference>
<reference evidence="3 4" key="1">
    <citation type="journal article" date="2018" name="Sci. Rep.">
        <title>Genomic signatures of local adaptation to the degree of environmental predictability in rotifers.</title>
        <authorList>
            <person name="Franch-Gras L."/>
            <person name="Hahn C."/>
            <person name="Garcia-Roger E.M."/>
            <person name="Carmona M.J."/>
            <person name="Serra M."/>
            <person name="Gomez A."/>
        </authorList>
    </citation>
    <scope>NUCLEOTIDE SEQUENCE [LARGE SCALE GENOMIC DNA]</scope>
    <source>
        <strain evidence="3">HYR1</strain>
    </source>
</reference>
<protein>
    <submittedName>
        <fullName evidence="3">ATP-dependent RNA helicase</fullName>
        <ecNumber evidence="3">3.6.1.15</ecNumber>
    </submittedName>
</protein>
<dbReference type="Pfam" id="PF00271">
    <property type="entry name" value="Helicase_C"/>
    <property type="match status" value="1"/>
</dbReference>
<dbReference type="OrthoDB" id="66977at2759"/>
<evidence type="ECO:0000313" key="4">
    <source>
        <dbReference type="Proteomes" id="UP000276133"/>
    </source>
</evidence>
<gene>
    <name evidence="3" type="ORF">BpHYR1_052410</name>
</gene>
<dbReference type="InterPro" id="IPR027417">
    <property type="entry name" value="P-loop_NTPase"/>
</dbReference>
<dbReference type="SMART" id="SM00490">
    <property type="entry name" value="HELICc"/>
    <property type="match status" value="1"/>
</dbReference>
<dbReference type="SUPFAM" id="SSF52540">
    <property type="entry name" value="P-loop containing nucleoside triphosphate hydrolases"/>
    <property type="match status" value="1"/>
</dbReference>
<sequence>MWIGHWCCVFNCSILYDDTGIEFKFDNPMVFDEQFGIMSRLLRYIDSKEVAVQNLDTINGLATIRGAALIFLPGWHEIERAEKYLVENLSDNNLVICRLHSDISLETQMRAFDDTAAYYRKIILSTSIAESSLTVPDVKYIIDFCLTKVPYTDPTTNYTSLQLAWASKSNMRQRRGRAGRVSQGIYFRLIPARFYMEAINDHPEPAITRESIDKLILNIKRVCSDKPKKILGLALTPPTLDQIERTIIYLKQVGALSLYKKQLICPDDGDLTYAGSVMVSLPIDLRLTKLILYGHVFDRLRDAVVLAAALSAKSIFTLRPGSQFEFYKGKYYFSSGQMSDFTCILNAYNLWKAHKRYSRMSGKEMEKWCHDHNLDLKNLNEAEKIRKEIEKRLGERHGLKVHEQTKDIRELAFGKQDVMDPQAAIDEYYILNFMIAGAFYPNYFKTGVSDEMEIVKMLNAKDAKTTIAVTSFPDSAIVYHKKIQEIFGLCSSNLVIHYEEKKAFIEFKESFELVNKIANGVYLSLVLNRLDRPIELSRVFAKDYQRVRRDLDFLRKLKAKEYGIGYTSRITTTYQSMDDDVSLLVKDMNEFRIKPVVLNQLTHFWAHIDEEQHQVQLKRIEEFLENSSYKFKLCKKEDMAVGKLIVCFHFTGNGTECGFYRARIDKINNLGCQFNSWIFIYLKYKSSQKILFKI</sequence>
<keyword evidence="1" id="KW-0963">Cytoplasm</keyword>
<comment type="caution">
    <text evidence="3">The sequence shown here is derived from an EMBL/GenBank/DDBJ whole genome shotgun (WGS) entry which is preliminary data.</text>
</comment>